<proteinExistence type="predicted"/>
<comment type="caution">
    <text evidence="2">The sequence shown here is derived from an EMBL/GenBank/DDBJ whole genome shotgun (WGS) entry which is preliminary data.</text>
</comment>
<evidence type="ECO:0000313" key="3">
    <source>
        <dbReference type="Proteomes" id="UP000310200"/>
    </source>
</evidence>
<organism evidence="2 3">
    <name type="scientific">Temnothorax longispinosus</name>
    <dbReference type="NCBI Taxonomy" id="300112"/>
    <lineage>
        <taxon>Eukaryota</taxon>
        <taxon>Metazoa</taxon>
        <taxon>Ecdysozoa</taxon>
        <taxon>Arthropoda</taxon>
        <taxon>Hexapoda</taxon>
        <taxon>Insecta</taxon>
        <taxon>Pterygota</taxon>
        <taxon>Neoptera</taxon>
        <taxon>Endopterygota</taxon>
        <taxon>Hymenoptera</taxon>
        <taxon>Apocrita</taxon>
        <taxon>Aculeata</taxon>
        <taxon>Formicoidea</taxon>
        <taxon>Formicidae</taxon>
        <taxon>Myrmicinae</taxon>
        <taxon>Temnothorax</taxon>
    </lineage>
</organism>
<dbReference type="EMBL" id="QBLH01002819">
    <property type="protein sequence ID" value="TGZ46769.1"/>
    <property type="molecule type" value="Genomic_DNA"/>
</dbReference>
<feature type="compositionally biased region" description="Basic and acidic residues" evidence="1">
    <location>
        <begin position="26"/>
        <end position="38"/>
    </location>
</feature>
<reference evidence="2 3" key="1">
    <citation type="journal article" date="2019" name="Philos. Trans. R. Soc. Lond., B, Biol. Sci.">
        <title>Ant behaviour and brain gene expression of defending hosts depend on the ecological success of the intruding social parasite.</title>
        <authorList>
            <person name="Kaur R."/>
            <person name="Stoldt M."/>
            <person name="Jongepier E."/>
            <person name="Feldmeyer B."/>
            <person name="Menzel F."/>
            <person name="Bornberg-Bauer E."/>
            <person name="Foitzik S."/>
        </authorList>
    </citation>
    <scope>NUCLEOTIDE SEQUENCE [LARGE SCALE GENOMIC DNA]</scope>
    <source>
        <tissue evidence="2">Whole body</tissue>
    </source>
</reference>
<gene>
    <name evidence="2" type="ORF">DBV15_05513</name>
</gene>
<dbReference type="Proteomes" id="UP000310200">
    <property type="component" value="Unassembled WGS sequence"/>
</dbReference>
<name>A0A4S2KG19_9HYME</name>
<accession>A0A4S2KG19</accession>
<evidence type="ECO:0000256" key="1">
    <source>
        <dbReference type="SAM" id="MobiDB-lite"/>
    </source>
</evidence>
<dbReference type="AlphaFoldDB" id="A0A4S2KG19"/>
<keyword evidence="3" id="KW-1185">Reference proteome</keyword>
<protein>
    <submittedName>
        <fullName evidence="2">Uncharacterized protein</fullName>
    </submittedName>
</protein>
<evidence type="ECO:0000313" key="2">
    <source>
        <dbReference type="EMBL" id="TGZ46769.1"/>
    </source>
</evidence>
<feature type="region of interest" description="Disordered" evidence="1">
    <location>
        <begin position="24"/>
        <end position="61"/>
    </location>
</feature>
<sequence length="339" mass="38541">MGQPRGVRERPKQNRTAARITRVKMHTGEIKGVDKEQGQDDQGAGTIHPLDSTQRLQSREPKEAGARTLWCLFLLNLRRNCPAAGLLAVKSCEKCHESEATTIRFSAEKRQGSGDNQDRRNCRNVVRALNEKCVRHSCWGLRVTSRCSFSDESSIIGKYDKRAAPPTKGIGTVKNLAELTLQIRTYLAIGGPSERRPRIPVKKTFCSSQVFYKYQNPFFKEVSDIHPDDALDCERFNRLVAGKVKSRRRTVLKGSTGKRSTGLTDLPVQVHLGIPVARQFKTYYILNTEMYFFAMCCGSTITIKSDMIKCITKPHNIMQIVRYRILQEQFERDTKERGK</sequence>